<feature type="compositionally biased region" description="Basic and acidic residues" evidence="1">
    <location>
        <begin position="695"/>
        <end position="707"/>
    </location>
</feature>
<feature type="compositionally biased region" description="Pro residues" evidence="1">
    <location>
        <begin position="480"/>
        <end position="490"/>
    </location>
</feature>
<feature type="compositionally biased region" description="Low complexity" evidence="1">
    <location>
        <begin position="32"/>
        <end position="73"/>
    </location>
</feature>
<name>A0ABR3PXZ0_9TREE</name>
<sequence>MTSAVVDSRTGPHHSSDLPQLKIPDELPPLEASSSADSAKSSASSPGASPIKPCLRSSQSSPTLSTTSSSLLAPPTPILRKQGSAVRISSPLRQQVDGAEDESKGKKAVSNESGNASATASPQSSGKSVTSSPTASDTSREKKGRTGLRVGWAQTVHDNSSSESSFVQRKSGRSTSMYETKPDENSAAESSTNPLRGHTRRLSNSLSQKSLNGNRPMSDGGNGRGLWGDMPPPPMPMPAPRRGLWGDVPQQAAPSRQSMYTSMPGLGGAAPPGSDLDPNAPKFSRARLGRSGVIMPTAAKNRPATVVGTVNMDSAPVAPAPVRPALRPTPSVSSSGSSGQSSRTVSSTPSTARSSTPTASAPASKPNKVKEKMSFITRSLSKRVASSNSAPKESADVLAGARSKGESAKASVQGFARNISNGRSLRHPRSSPQLRTTTPLPPTEPVPPVPTLPTATAAAIRHSQLPPRKSSKDPAQADPIPRPPSVPIPDTPTTTVTTPFEIQTPPELELSLPDIDLSEMILLPDLPTPNNPVFESAPLSAPVTTPPNVPLPELPTPTKASSGVAPLPTLRIETAPPPSSDPYSSAPFTPKSPPRSEFLAWSPRNSPPPTARPLPQSLPPGAAAALPIVVPPVHPPPKVDVVLTAPPAILRPPPSIASVASSVVVPRANPSTTPRPPTFVSQKDMPPAPVAPAVDEPKKMKSMDKLRRKDKGGVSLAPPPSMMFVDQPALPTPPSTYASSIYSDVSSSCNGPPAFATPPLSPMMFGRPSSALQPEEPVTPPVVQKLSTSAPSTPSLSSTRLAPARTGSSSLAIPPPVPEIGAMPVPRLTMPVPTIGKTGRPISRVSRAFSDSPTETSAEYMESVSACSIGEPVTATVAPSESCESMSRSTTPVSSIARSPSPFAPPRPPRSPHRPPTPIADSEMLMADDDIPEVPKTPIAPPPRGASLTSSARPPMRAPVSRHHHKFRSPSILSMDSDASIGSTHSTQSIASLTSASSAASIDMPDPIAEDEQDEVVYERGSQDSNTSTASAAIDDKTSSPPPVALVRRVTKASRAMAVTVRT</sequence>
<protein>
    <submittedName>
        <fullName evidence="2">Uncharacterized protein</fullName>
    </submittedName>
</protein>
<feature type="region of interest" description="Disordered" evidence="1">
    <location>
        <begin position="760"/>
        <end position="860"/>
    </location>
</feature>
<feature type="compositionally biased region" description="Pro residues" evidence="1">
    <location>
        <begin position="902"/>
        <end position="918"/>
    </location>
</feature>
<feature type="compositionally biased region" description="Polar residues" evidence="1">
    <location>
        <begin position="376"/>
        <end position="391"/>
    </location>
</feature>
<feature type="region of interest" description="Disordered" evidence="1">
    <location>
        <begin position="529"/>
        <end position="619"/>
    </location>
</feature>
<feature type="region of interest" description="Disordered" evidence="1">
    <location>
        <begin position="874"/>
        <end position="1045"/>
    </location>
</feature>
<feature type="compositionally biased region" description="Pro residues" evidence="1">
    <location>
        <begin position="230"/>
        <end position="239"/>
    </location>
</feature>
<feature type="compositionally biased region" description="Pro residues" evidence="1">
    <location>
        <begin position="605"/>
        <end position="618"/>
    </location>
</feature>
<feature type="compositionally biased region" description="Polar residues" evidence="1">
    <location>
        <begin position="110"/>
        <end position="137"/>
    </location>
</feature>
<feature type="compositionally biased region" description="Pro residues" evidence="1">
    <location>
        <begin position="544"/>
        <end position="555"/>
    </location>
</feature>
<dbReference type="Proteomes" id="UP001565368">
    <property type="component" value="Unassembled WGS sequence"/>
</dbReference>
<feature type="compositionally biased region" description="Pro residues" evidence="1">
    <location>
        <begin position="439"/>
        <end position="451"/>
    </location>
</feature>
<dbReference type="GeneID" id="95987784"/>
<evidence type="ECO:0000313" key="2">
    <source>
        <dbReference type="EMBL" id="KAL1407319.1"/>
    </source>
</evidence>
<feature type="compositionally biased region" description="Low complexity" evidence="1">
    <location>
        <begin position="323"/>
        <end position="364"/>
    </location>
</feature>
<feature type="compositionally biased region" description="Polar residues" evidence="1">
    <location>
        <begin position="252"/>
        <end position="261"/>
    </location>
</feature>
<feature type="compositionally biased region" description="Polar residues" evidence="1">
    <location>
        <begin position="877"/>
        <end position="893"/>
    </location>
</feature>
<dbReference type="EMBL" id="JBBXJM010000005">
    <property type="protein sequence ID" value="KAL1407319.1"/>
    <property type="molecule type" value="Genomic_DNA"/>
</dbReference>
<feature type="compositionally biased region" description="Low complexity" evidence="1">
    <location>
        <begin position="491"/>
        <end position="505"/>
    </location>
</feature>
<evidence type="ECO:0000256" key="1">
    <source>
        <dbReference type="SAM" id="MobiDB-lite"/>
    </source>
</evidence>
<feature type="region of interest" description="Disordered" evidence="1">
    <location>
        <begin position="314"/>
        <end position="506"/>
    </location>
</feature>
<comment type="caution">
    <text evidence="2">The sequence shown here is derived from an EMBL/GenBank/DDBJ whole genome shotgun (WGS) entry which is preliminary data.</text>
</comment>
<organism evidence="2 3">
    <name type="scientific">Vanrija albida</name>
    <dbReference type="NCBI Taxonomy" id="181172"/>
    <lineage>
        <taxon>Eukaryota</taxon>
        <taxon>Fungi</taxon>
        <taxon>Dikarya</taxon>
        <taxon>Basidiomycota</taxon>
        <taxon>Agaricomycotina</taxon>
        <taxon>Tremellomycetes</taxon>
        <taxon>Trichosporonales</taxon>
        <taxon>Trichosporonaceae</taxon>
        <taxon>Vanrija</taxon>
    </lineage>
</organism>
<proteinExistence type="predicted"/>
<feature type="region of interest" description="Disordered" evidence="1">
    <location>
        <begin position="666"/>
        <end position="729"/>
    </location>
</feature>
<feature type="region of interest" description="Disordered" evidence="1">
    <location>
        <begin position="1"/>
        <end position="284"/>
    </location>
</feature>
<evidence type="ECO:0000313" key="3">
    <source>
        <dbReference type="Proteomes" id="UP001565368"/>
    </source>
</evidence>
<feature type="compositionally biased region" description="Polar residues" evidence="1">
    <location>
        <begin position="156"/>
        <end position="178"/>
    </location>
</feature>
<dbReference type="RefSeq" id="XP_069207263.1">
    <property type="nucleotide sequence ID" value="XM_069355192.1"/>
</dbReference>
<feature type="compositionally biased region" description="Low complexity" evidence="1">
    <location>
        <begin position="986"/>
        <end position="1002"/>
    </location>
</feature>
<reference evidence="2 3" key="1">
    <citation type="submission" date="2023-08" db="EMBL/GenBank/DDBJ databases">
        <title>Annotated Genome Sequence of Vanrija albida AlHP1.</title>
        <authorList>
            <person name="Herzog R."/>
        </authorList>
    </citation>
    <scope>NUCLEOTIDE SEQUENCE [LARGE SCALE GENOMIC DNA]</scope>
    <source>
        <strain evidence="2 3">AlHP1</strain>
    </source>
</reference>
<keyword evidence="3" id="KW-1185">Reference proteome</keyword>
<gene>
    <name evidence="2" type="ORF">Q8F55_006741</name>
</gene>
<feature type="compositionally biased region" description="Polar residues" evidence="1">
    <location>
        <begin position="202"/>
        <end position="215"/>
    </location>
</feature>
<feature type="compositionally biased region" description="Low complexity" evidence="1">
    <location>
        <begin position="781"/>
        <end position="803"/>
    </location>
</feature>
<accession>A0ABR3PXZ0</accession>